<sequence>MKKSLFAMLSIMLIVLAGCSSSADGGKIDKIVFADAGWDSIRFHNSVAQFIIEEGMGYKTDVTTGSTAATLQGLRQGDINAYMEVWTDNVKDVYNEAIEAGDFVETSVNFDDNVQGLYVPTYVIEGDPERGIEPVAPDLKTVEDLKKYPDLFADPEDPDKGRVIGGPTGWAVSEQIEMKMDTYGLSDSFNYVMPGSDSALVASLSDAYEAGEPWVGYYWSPTWVTAQYDLTLLEEPEYDPEVFDDNAGTEFPPNDVTTAVHKDLTEQAPEVVEFLKHYETSSDLTEEALSFMTENEASADEAAIWWLKQHEDLWTGWVSEEVAEKVKAALENA</sequence>
<reference evidence="3 4" key="1">
    <citation type="submission" date="2017-08" db="EMBL/GenBank/DDBJ databases">
        <authorList>
            <person name="de Groot N.N."/>
        </authorList>
    </citation>
    <scope>NUCLEOTIDE SEQUENCE [LARGE SCALE GENOMIC DNA]</scope>
    <source>
        <strain evidence="3 4">JC228</strain>
    </source>
</reference>
<dbReference type="CDD" id="cd13641">
    <property type="entry name" value="PBP2_HisX_like"/>
    <property type="match status" value="1"/>
</dbReference>
<dbReference type="EMBL" id="OAOP01000005">
    <property type="protein sequence ID" value="SNX71196.1"/>
    <property type="molecule type" value="Genomic_DNA"/>
</dbReference>
<keyword evidence="4" id="KW-1185">Reference proteome</keyword>
<dbReference type="OrthoDB" id="9801163at2"/>
<dbReference type="Gene3D" id="3.40.190.10">
    <property type="entry name" value="Periplasmic binding protein-like II"/>
    <property type="match status" value="1"/>
</dbReference>
<feature type="domain" description="ABC-type glycine betaine transport system substrate-binding" evidence="2">
    <location>
        <begin position="29"/>
        <end position="309"/>
    </location>
</feature>
<dbReference type="Pfam" id="PF04069">
    <property type="entry name" value="OpuAC"/>
    <property type="match status" value="1"/>
</dbReference>
<organism evidence="3 4">
    <name type="scientific">Bacillus oleivorans</name>
    <dbReference type="NCBI Taxonomy" id="1448271"/>
    <lineage>
        <taxon>Bacteria</taxon>
        <taxon>Bacillati</taxon>
        <taxon>Bacillota</taxon>
        <taxon>Bacilli</taxon>
        <taxon>Bacillales</taxon>
        <taxon>Bacillaceae</taxon>
        <taxon>Bacillus</taxon>
    </lineage>
</organism>
<proteinExistence type="predicted"/>
<gene>
    <name evidence="3" type="ORF">SAMN05877753_10525</name>
</gene>
<dbReference type="GO" id="GO:0022857">
    <property type="term" value="F:transmembrane transporter activity"/>
    <property type="evidence" value="ECO:0007669"/>
    <property type="project" value="InterPro"/>
</dbReference>
<protein>
    <submittedName>
        <fullName evidence="3">Glycine betaine/proline transport system substrate-binding protein</fullName>
    </submittedName>
</protein>
<dbReference type="AlphaFoldDB" id="A0A285CVY9"/>
<dbReference type="Proteomes" id="UP000219546">
    <property type="component" value="Unassembled WGS sequence"/>
</dbReference>
<keyword evidence="1" id="KW-0732">Signal</keyword>
<dbReference type="RefSeq" id="WP_097158866.1">
    <property type="nucleotide sequence ID" value="NZ_JBEPMQ010000004.1"/>
</dbReference>
<evidence type="ECO:0000313" key="3">
    <source>
        <dbReference type="EMBL" id="SNX71196.1"/>
    </source>
</evidence>
<dbReference type="Gene3D" id="3.40.190.100">
    <property type="entry name" value="Glycine betaine-binding periplasmic protein, domain 2"/>
    <property type="match status" value="1"/>
</dbReference>
<dbReference type="SUPFAM" id="SSF53850">
    <property type="entry name" value="Periplasmic binding protein-like II"/>
    <property type="match status" value="1"/>
</dbReference>
<dbReference type="PROSITE" id="PS51257">
    <property type="entry name" value="PROKAR_LIPOPROTEIN"/>
    <property type="match status" value="1"/>
</dbReference>
<accession>A0A285CVY9</accession>
<evidence type="ECO:0000313" key="4">
    <source>
        <dbReference type="Proteomes" id="UP000219546"/>
    </source>
</evidence>
<name>A0A285CVY9_9BACI</name>
<evidence type="ECO:0000256" key="1">
    <source>
        <dbReference type="SAM" id="SignalP"/>
    </source>
</evidence>
<dbReference type="GO" id="GO:0043190">
    <property type="term" value="C:ATP-binding cassette (ABC) transporter complex"/>
    <property type="evidence" value="ECO:0007669"/>
    <property type="project" value="InterPro"/>
</dbReference>
<dbReference type="InterPro" id="IPR007210">
    <property type="entry name" value="ABC_Gly_betaine_transp_sub-bd"/>
</dbReference>
<feature type="signal peptide" evidence="1">
    <location>
        <begin position="1"/>
        <end position="22"/>
    </location>
</feature>
<evidence type="ECO:0000259" key="2">
    <source>
        <dbReference type="Pfam" id="PF04069"/>
    </source>
</evidence>
<feature type="chain" id="PRO_5039061912" evidence="1">
    <location>
        <begin position="23"/>
        <end position="333"/>
    </location>
</feature>